<keyword evidence="7 11" id="KW-0249">Electron transport</keyword>
<protein>
    <recommendedName>
        <fullName evidence="11">Cytochrome b-c1 complex subunit 8</fullName>
    </recommendedName>
    <alternativeName>
        <fullName evidence="11">Complex III subunit 8</fullName>
    </alternativeName>
</protein>
<sequence length="117" mass="13292">MRPTQMLRSGAADPKNGHYLGNWGHFETLRTKRETNSTSGGEKQRGIVTYGLSANRQNPWAGSVHAAIFNTFRRTKGQIFFWLPPMVGGYYIMSWAVERSEYLNSKAGRAEYADEEE</sequence>
<evidence type="ECO:0000256" key="1">
    <source>
        <dbReference type="ARBA" id="ARBA00004434"/>
    </source>
</evidence>
<comment type="subunit">
    <text evidence="11">Component of the ubiquinol-cytochrome c oxidoreductase (cytochrome b-c1 complex, complex III, CIII), a multisubunit enzyme composed of 3 respiratory subunits cytochrome b, cytochrome c1 and Rieske protein, 2 core protein subunits, and additional low-molecular weight protein subunits. The complex exists as an obligatory dimer and forms supercomplexes (SCs) in the inner mitochondrial membrane with cytochrome c oxidase (complex IV, CIV).</text>
</comment>
<dbReference type="SUPFAM" id="SSF81508">
    <property type="entry name" value="Ubiquinone-binding protein QP-C of cytochrome bc1 complex (Ubiquinol-cytochrome c reductase)"/>
    <property type="match status" value="1"/>
</dbReference>
<evidence type="ECO:0000256" key="4">
    <source>
        <dbReference type="ARBA" id="ARBA00022660"/>
    </source>
</evidence>
<feature type="transmembrane region" description="Helical" evidence="11">
    <location>
        <begin position="79"/>
        <end position="97"/>
    </location>
</feature>
<dbReference type="InterPro" id="IPR036642">
    <property type="entry name" value="Cyt_bc1_su8_sf"/>
</dbReference>
<evidence type="ECO:0000313" key="12">
    <source>
        <dbReference type="EMBL" id="KAG5658180.1"/>
    </source>
</evidence>
<dbReference type="InterPro" id="IPR004205">
    <property type="entry name" value="Cyt_bc1_su8"/>
</dbReference>
<comment type="caution">
    <text evidence="12">The sequence shown here is derived from an EMBL/GenBank/DDBJ whole genome shotgun (WGS) entry which is preliminary data.</text>
</comment>
<dbReference type="EMBL" id="JAGPUO010000015">
    <property type="protein sequence ID" value="KAG5658180.1"/>
    <property type="molecule type" value="Genomic_DNA"/>
</dbReference>
<evidence type="ECO:0000256" key="8">
    <source>
        <dbReference type="ARBA" id="ARBA00022989"/>
    </source>
</evidence>
<comment type="subcellular location">
    <subcellularLocation>
        <location evidence="1 11">Mitochondrion inner membrane</location>
        <topology evidence="1 11">Single-pass membrane protein</topology>
    </subcellularLocation>
</comment>
<name>A0A9P7H376_9HYPO</name>
<dbReference type="Gene3D" id="1.20.5.210">
    <property type="entry name" value="Cytochrome b-c1 complex subunit 8"/>
    <property type="match status" value="1"/>
</dbReference>
<keyword evidence="5 11" id="KW-0812">Transmembrane</keyword>
<dbReference type="GO" id="GO:0006122">
    <property type="term" value="P:mitochondrial electron transport, ubiquinol to cytochrome c"/>
    <property type="evidence" value="ECO:0007669"/>
    <property type="project" value="UniProtKB-UniRule"/>
</dbReference>
<organism evidence="12 13">
    <name type="scientific">Fusarium avenaceum</name>
    <dbReference type="NCBI Taxonomy" id="40199"/>
    <lineage>
        <taxon>Eukaryota</taxon>
        <taxon>Fungi</taxon>
        <taxon>Dikarya</taxon>
        <taxon>Ascomycota</taxon>
        <taxon>Pezizomycotina</taxon>
        <taxon>Sordariomycetes</taxon>
        <taxon>Hypocreomycetidae</taxon>
        <taxon>Hypocreales</taxon>
        <taxon>Nectriaceae</taxon>
        <taxon>Fusarium</taxon>
        <taxon>Fusarium tricinctum species complex</taxon>
    </lineage>
</organism>
<dbReference type="PANTHER" id="PTHR12119">
    <property type="entry name" value="UBIQUINOL-CYTOCHROME C REDUCTASE COMPLEX UBIQUINONE-BINDING PROTEIN QP-C"/>
    <property type="match status" value="1"/>
</dbReference>
<accession>A0A9P7H376</accession>
<evidence type="ECO:0000256" key="10">
    <source>
        <dbReference type="ARBA" id="ARBA00023136"/>
    </source>
</evidence>
<keyword evidence="10 11" id="KW-0472">Membrane</keyword>
<reference evidence="12" key="1">
    <citation type="submission" date="2021-04" db="EMBL/GenBank/DDBJ databases">
        <title>Draft genome of Fusarium avenaceum strain F156N33, isolated from an atmospheric sample in Virginia.</title>
        <authorList>
            <person name="Yang S."/>
            <person name="Vinatzer B.A."/>
            <person name="Coleman J."/>
        </authorList>
    </citation>
    <scope>NUCLEOTIDE SEQUENCE</scope>
    <source>
        <strain evidence="12">F156N33</strain>
    </source>
</reference>
<evidence type="ECO:0000256" key="7">
    <source>
        <dbReference type="ARBA" id="ARBA00022982"/>
    </source>
</evidence>
<keyword evidence="13" id="KW-1185">Reference proteome</keyword>
<dbReference type="PANTHER" id="PTHR12119:SF2">
    <property type="entry name" value="CYTOCHROME B-C1 COMPLEX SUBUNIT 8"/>
    <property type="match status" value="1"/>
</dbReference>
<keyword evidence="6 11" id="KW-0999">Mitochondrion inner membrane</keyword>
<dbReference type="GO" id="GO:0045275">
    <property type="term" value="C:respiratory chain complex III"/>
    <property type="evidence" value="ECO:0007669"/>
    <property type="project" value="UniProtKB-UniRule"/>
</dbReference>
<comment type="function">
    <text evidence="11">Component of the ubiquinol-cytochrome c oxidoreductase, a multisubunit transmembrane complex that is part of the mitochondrial electron transport chain which drives oxidative phosphorylation. The complex plays an important role in the uptake of multiple carbon sources present in different host niches.</text>
</comment>
<dbReference type="Proteomes" id="UP000782241">
    <property type="component" value="Unassembled WGS sequence"/>
</dbReference>
<dbReference type="GO" id="GO:0005743">
    <property type="term" value="C:mitochondrial inner membrane"/>
    <property type="evidence" value="ECO:0007669"/>
    <property type="project" value="UniProtKB-SubCell"/>
</dbReference>
<evidence type="ECO:0000256" key="3">
    <source>
        <dbReference type="ARBA" id="ARBA00022448"/>
    </source>
</evidence>
<keyword evidence="8 11" id="KW-1133">Transmembrane helix</keyword>
<dbReference type="AlphaFoldDB" id="A0A9P7H376"/>
<evidence type="ECO:0000256" key="6">
    <source>
        <dbReference type="ARBA" id="ARBA00022792"/>
    </source>
</evidence>
<gene>
    <name evidence="12" type="ORF">KAF25_007131</name>
</gene>
<keyword evidence="9 11" id="KW-0496">Mitochondrion</keyword>
<dbReference type="FunFam" id="1.20.5.210:FF:000001">
    <property type="entry name" value="Cytochrome b-c1 complex subunit 8"/>
    <property type="match status" value="1"/>
</dbReference>
<proteinExistence type="inferred from homology"/>
<evidence type="ECO:0000256" key="9">
    <source>
        <dbReference type="ARBA" id="ARBA00023128"/>
    </source>
</evidence>
<evidence type="ECO:0000313" key="13">
    <source>
        <dbReference type="Proteomes" id="UP000782241"/>
    </source>
</evidence>
<comment type="similarity">
    <text evidence="2 11">Belongs to the UQCRQ/QCR8 family.</text>
</comment>
<keyword evidence="3 11" id="KW-0813">Transport</keyword>
<evidence type="ECO:0000256" key="2">
    <source>
        <dbReference type="ARBA" id="ARBA00007668"/>
    </source>
</evidence>
<evidence type="ECO:0000256" key="11">
    <source>
        <dbReference type="RuleBase" id="RU368118"/>
    </source>
</evidence>
<evidence type="ECO:0000256" key="5">
    <source>
        <dbReference type="ARBA" id="ARBA00022692"/>
    </source>
</evidence>
<dbReference type="Pfam" id="PF02939">
    <property type="entry name" value="UcrQ"/>
    <property type="match status" value="1"/>
</dbReference>
<keyword evidence="4 11" id="KW-0679">Respiratory chain</keyword>